<dbReference type="InterPro" id="IPR016181">
    <property type="entry name" value="Acyl_CoA_acyltransferase"/>
</dbReference>
<dbReference type="EMBL" id="CAKLPZ010000001">
    <property type="protein sequence ID" value="CAH0999467.1"/>
    <property type="molecule type" value="Genomic_DNA"/>
</dbReference>
<dbReference type="EC" id="2.3.2.29" evidence="2"/>
<dbReference type="PANTHER" id="PTHR21367">
    <property type="entry name" value="ARGININE-TRNA-PROTEIN TRANSFERASE 1"/>
    <property type="match status" value="1"/>
</dbReference>
<name>A0ABM9AY34_9BACT</name>
<dbReference type="PANTHER" id="PTHR21367:SF1">
    <property type="entry name" value="ARGINYL-TRNA--PROTEIN TRANSFERASE 1"/>
    <property type="match status" value="1"/>
</dbReference>
<dbReference type="Proteomes" id="UP000837803">
    <property type="component" value="Unassembled WGS sequence"/>
</dbReference>
<gene>
    <name evidence="2" type="primary">bpt_1</name>
    <name evidence="2" type="ORF">LEM8419_00767</name>
</gene>
<dbReference type="InterPro" id="IPR007472">
    <property type="entry name" value="N-end_Aminoacyl_Trfase_C"/>
</dbReference>
<evidence type="ECO:0000259" key="1">
    <source>
        <dbReference type="Pfam" id="PF04377"/>
    </source>
</evidence>
<comment type="caution">
    <text evidence="2">The sequence shown here is derived from an EMBL/GenBank/DDBJ whole genome shotgun (WGS) entry which is preliminary data.</text>
</comment>
<dbReference type="SUPFAM" id="SSF55729">
    <property type="entry name" value="Acyl-CoA N-acyltransferases (Nat)"/>
    <property type="match status" value="1"/>
</dbReference>
<protein>
    <submittedName>
        <fullName evidence="2">Aspartate/glutamate leucyltransferase</fullName>
        <ecNumber evidence="2">2.3.2.29</ecNumber>
    </submittedName>
</protein>
<dbReference type="Pfam" id="PF04377">
    <property type="entry name" value="ATE_C"/>
    <property type="match status" value="1"/>
</dbReference>
<dbReference type="GO" id="GO:0016746">
    <property type="term" value="F:acyltransferase activity"/>
    <property type="evidence" value="ECO:0007669"/>
    <property type="project" value="UniProtKB-KW"/>
</dbReference>
<sequence>MATHIIHPTKVIAPQQLDEFLASGWRPTGQSIYTSDYLRTDDDELHGCLQIRLSLQDFTFKKRHRKLLRRNSARFRIVHEAARFPDGELLRVNRLYMDVHPEKTREDLEYNVMNEDGERVLNTQLFRVYDGERLVAFSYFDVGRRVIYTKAGIYDPAYAGYSLGVFTMLLEVQYGMQQDFTHYYPGYYAPTFPAFDYKLQLGPMTYREIHTGRWLPHPELHAGTGPMDPLTLNRSMLLTARDTLIAAGIRAEFREYPSFTGRFRPLREGENQMLDAPLLLLVGRPLPLEFYFVLTYDNEAQTYRYDVVRTANLYDMRVQLLSRQGVPRFTTPVVVHKRVLETAELPEIVRSVRERLQSGSRP</sequence>
<evidence type="ECO:0000313" key="3">
    <source>
        <dbReference type="Proteomes" id="UP000837803"/>
    </source>
</evidence>
<accession>A0ABM9AY34</accession>
<keyword evidence="3" id="KW-1185">Reference proteome</keyword>
<feature type="domain" description="N-end rule aminoacyl transferase C-terminal" evidence="1">
    <location>
        <begin position="102"/>
        <end position="205"/>
    </location>
</feature>
<evidence type="ECO:0000313" key="2">
    <source>
        <dbReference type="EMBL" id="CAH0999467.1"/>
    </source>
</evidence>
<keyword evidence="2" id="KW-0012">Acyltransferase</keyword>
<proteinExistence type="predicted"/>
<dbReference type="InterPro" id="IPR030700">
    <property type="entry name" value="N-end_Aminoacyl_Trfase"/>
</dbReference>
<reference evidence="2" key="1">
    <citation type="submission" date="2021-12" db="EMBL/GenBank/DDBJ databases">
        <authorList>
            <person name="Rodrigo-Torres L."/>
            <person name="Arahal R. D."/>
            <person name="Lucena T."/>
        </authorList>
    </citation>
    <scope>NUCLEOTIDE SEQUENCE</scope>
    <source>
        <strain evidence="2">CECT 8419</strain>
    </source>
</reference>
<dbReference type="RefSeq" id="WP_238749649.1">
    <property type="nucleotide sequence ID" value="NZ_CAKLPZ010000001.1"/>
</dbReference>
<organism evidence="2 3">
    <name type="scientific">Neolewinella maritima</name>
    <dbReference type="NCBI Taxonomy" id="1383882"/>
    <lineage>
        <taxon>Bacteria</taxon>
        <taxon>Pseudomonadati</taxon>
        <taxon>Bacteroidota</taxon>
        <taxon>Saprospiria</taxon>
        <taxon>Saprospirales</taxon>
        <taxon>Lewinellaceae</taxon>
        <taxon>Neolewinella</taxon>
    </lineage>
</organism>
<keyword evidence="2" id="KW-0808">Transferase</keyword>